<dbReference type="AlphaFoldDB" id="A0AAV0HC31"/>
<keyword evidence="2" id="KW-1185">Reference proteome</keyword>
<comment type="caution">
    <text evidence="1">The sequence shown here is derived from an EMBL/GenBank/DDBJ whole genome shotgun (WGS) entry which is preliminary data.</text>
</comment>
<evidence type="ECO:0000313" key="2">
    <source>
        <dbReference type="Proteomes" id="UP001154282"/>
    </source>
</evidence>
<sequence length="72" mass="8210">MMKRKWQWIGGFGESRRWEEGGRRFGSGQIEKKRRGYAGAELECAGGFQINTLIRCFEIAMIGLAVADDDMH</sequence>
<name>A0AAV0HC31_9ROSI</name>
<organism evidence="1 2">
    <name type="scientific">Linum tenue</name>
    <dbReference type="NCBI Taxonomy" id="586396"/>
    <lineage>
        <taxon>Eukaryota</taxon>
        <taxon>Viridiplantae</taxon>
        <taxon>Streptophyta</taxon>
        <taxon>Embryophyta</taxon>
        <taxon>Tracheophyta</taxon>
        <taxon>Spermatophyta</taxon>
        <taxon>Magnoliopsida</taxon>
        <taxon>eudicotyledons</taxon>
        <taxon>Gunneridae</taxon>
        <taxon>Pentapetalae</taxon>
        <taxon>rosids</taxon>
        <taxon>fabids</taxon>
        <taxon>Malpighiales</taxon>
        <taxon>Linaceae</taxon>
        <taxon>Linum</taxon>
    </lineage>
</organism>
<dbReference type="EMBL" id="CAMGYJ010000002">
    <property type="protein sequence ID" value="CAI0382885.1"/>
    <property type="molecule type" value="Genomic_DNA"/>
</dbReference>
<evidence type="ECO:0000313" key="1">
    <source>
        <dbReference type="EMBL" id="CAI0382885.1"/>
    </source>
</evidence>
<protein>
    <submittedName>
        <fullName evidence="1">Uncharacterized protein</fullName>
    </submittedName>
</protein>
<dbReference type="Proteomes" id="UP001154282">
    <property type="component" value="Unassembled WGS sequence"/>
</dbReference>
<reference evidence="1" key="1">
    <citation type="submission" date="2022-08" db="EMBL/GenBank/DDBJ databases">
        <authorList>
            <person name="Gutierrez-Valencia J."/>
        </authorList>
    </citation>
    <scope>NUCLEOTIDE SEQUENCE</scope>
</reference>
<gene>
    <name evidence="1" type="ORF">LITE_LOCUS3758</name>
</gene>
<proteinExistence type="predicted"/>
<feature type="non-terminal residue" evidence="1">
    <location>
        <position position="72"/>
    </location>
</feature>
<accession>A0AAV0HC31</accession>